<feature type="domain" description="Lipocalin/cytosolic fatty-acid binding" evidence="4">
    <location>
        <begin position="39"/>
        <end position="175"/>
    </location>
</feature>
<dbReference type="RefSeq" id="WP_272977732.1">
    <property type="nucleotide sequence ID" value="NZ_DAIRLQ010000009.1"/>
</dbReference>
<dbReference type="PANTHER" id="PTHR10612:SF34">
    <property type="entry name" value="APOLIPOPROTEIN D"/>
    <property type="match status" value="1"/>
</dbReference>
<keyword evidence="2" id="KW-0732">Signal</keyword>
<keyword evidence="2" id="KW-0472">Membrane</keyword>
<comment type="caution">
    <text evidence="5">The sequence shown here is derived from an EMBL/GenBank/DDBJ whole genome shotgun (WGS) entry which is preliminary data.</text>
</comment>
<dbReference type="SUPFAM" id="SSF50814">
    <property type="entry name" value="Lipocalins"/>
    <property type="match status" value="1"/>
</dbReference>
<feature type="lipid moiety-binding region" description="S-diacylglycerol cysteine" evidence="3">
    <location>
        <position position="23"/>
    </location>
</feature>
<evidence type="ECO:0000313" key="5">
    <source>
        <dbReference type="EMBL" id="HAR56553.1"/>
    </source>
</evidence>
<keyword evidence="2" id="KW-0998">Cell outer membrane</keyword>
<dbReference type="Pfam" id="PF08212">
    <property type="entry name" value="Lipocalin_2"/>
    <property type="match status" value="1"/>
</dbReference>
<keyword evidence="2 3" id="KW-0449">Lipoprotein</keyword>
<evidence type="ECO:0000259" key="4">
    <source>
        <dbReference type="Pfam" id="PF08212"/>
    </source>
</evidence>
<evidence type="ECO:0000313" key="6">
    <source>
        <dbReference type="Proteomes" id="UP000262878"/>
    </source>
</evidence>
<dbReference type="InterPro" id="IPR047202">
    <property type="entry name" value="Lipocalin_Blc-like_dom"/>
</dbReference>
<comment type="function">
    <text evidence="2">Involved in the storage or transport of lipids necessary for membrane maintenance under stressful conditions. Displays a binding preference for lysophospholipids.</text>
</comment>
<dbReference type="GO" id="GO:0009279">
    <property type="term" value="C:cell outer membrane"/>
    <property type="evidence" value="ECO:0007669"/>
    <property type="project" value="UniProtKB-SubCell"/>
</dbReference>
<comment type="similarity">
    <text evidence="1 2">Belongs to the calycin superfamily. Lipocalin family.</text>
</comment>
<dbReference type="InterPro" id="IPR012674">
    <property type="entry name" value="Calycin"/>
</dbReference>
<dbReference type="PRINTS" id="PR01171">
    <property type="entry name" value="BCTLIPOCALIN"/>
</dbReference>
<dbReference type="AlphaFoldDB" id="A0A348WPU1"/>
<dbReference type="GO" id="GO:0006950">
    <property type="term" value="P:response to stress"/>
    <property type="evidence" value="ECO:0007669"/>
    <property type="project" value="UniProtKB-ARBA"/>
</dbReference>
<keyword evidence="3" id="KW-0564">Palmitate</keyword>
<feature type="signal peptide" evidence="2">
    <location>
        <begin position="1"/>
        <end position="21"/>
    </location>
</feature>
<dbReference type="InterPro" id="IPR022271">
    <property type="entry name" value="Lipocalin_ApoD"/>
</dbReference>
<evidence type="ECO:0000256" key="1">
    <source>
        <dbReference type="ARBA" id="ARBA00006889"/>
    </source>
</evidence>
<dbReference type="STRING" id="314276.OS145_03472"/>
<organism evidence="5 6">
    <name type="scientific">Idiomarina baltica</name>
    <dbReference type="NCBI Taxonomy" id="190892"/>
    <lineage>
        <taxon>Bacteria</taxon>
        <taxon>Pseudomonadati</taxon>
        <taxon>Pseudomonadota</taxon>
        <taxon>Gammaproteobacteria</taxon>
        <taxon>Alteromonadales</taxon>
        <taxon>Idiomarinaceae</taxon>
        <taxon>Idiomarina</taxon>
    </lineage>
</organism>
<gene>
    <name evidence="5" type="ORF">DCR58_07180</name>
</gene>
<dbReference type="CDD" id="cd19438">
    <property type="entry name" value="lipocalin_Blc-like"/>
    <property type="match status" value="1"/>
</dbReference>
<sequence length="186" mass="21006">MSYLNKSLLGLLSLFVLFALTGCKSDPTPVAPTVKQFSAEKYLGKWYEIIRMPHSFEENLQGVTAEYRLNADGTIEVTNRGYNVVDDEWQTAIGKAEPVEGMTAAYKVTFFWPFYGGYYVSWLSPDYKMAIVTSDSHDYFWFLARSPNVDQSDIDFALAKAKQWGYDIDQMIITQSLADIGVANAD</sequence>
<dbReference type="Proteomes" id="UP000262878">
    <property type="component" value="Unassembled WGS sequence"/>
</dbReference>
<dbReference type="PROSITE" id="PS51257">
    <property type="entry name" value="PROKAR_LIPOPROTEIN"/>
    <property type="match status" value="1"/>
</dbReference>
<accession>A0A348WPU1</accession>
<dbReference type="EMBL" id="DMUP01000166">
    <property type="protein sequence ID" value="HAR56553.1"/>
    <property type="molecule type" value="Genomic_DNA"/>
</dbReference>
<reference evidence="5 6" key="1">
    <citation type="journal article" date="2018" name="Nat. Biotechnol.">
        <title>A standardized bacterial taxonomy based on genome phylogeny substantially revises the tree of life.</title>
        <authorList>
            <person name="Parks D.H."/>
            <person name="Chuvochina M."/>
            <person name="Waite D.W."/>
            <person name="Rinke C."/>
            <person name="Skarshewski A."/>
            <person name="Chaumeil P.A."/>
            <person name="Hugenholtz P."/>
        </authorList>
    </citation>
    <scope>NUCLEOTIDE SEQUENCE [LARGE SCALE GENOMIC DNA]</scope>
    <source>
        <strain evidence="5">UBA9360</strain>
    </source>
</reference>
<dbReference type="InterPro" id="IPR002446">
    <property type="entry name" value="Lipocalin_bac"/>
</dbReference>
<feature type="lipid moiety-binding region" description="N-palmitoyl cysteine" evidence="3">
    <location>
        <position position="23"/>
    </location>
</feature>
<dbReference type="InterPro" id="IPR000566">
    <property type="entry name" value="Lipocln_cytosolic_FA-bd_dom"/>
</dbReference>
<dbReference type="GO" id="GO:0008289">
    <property type="term" value="F:lipid binding"/>
    <property type="evidence" value="ECO:0007669"/>
    <property type="project" value="UniProtKB-UniRule"/>
</dbReference>
<feature type="chain" id="PRO_5016488472" description="Outer membrane lipoprotein Blc" evidence="2">
    <location>
        <begin position="22"/>
        <end position="186"/>
    </location>
</feature>
<comment type="subcellular location">
    <subcellularLocation>
        <location evidence="2">Cell outer membrane</location>
    </subcellularLocation>
</comment>
<dbReference type="PIRSF" id="PIRSF036893">
    <property type="entry name" value="Lipocalin_ApoD"/>
    <property type="match status" value="1"/>
</dbReference>
<protein>
    <recommendedName>
        <fullName evidence="2">Outer membrane lipoprotein Blc</fullName>
    </recommendedName>
</protein>
<dbReference type="PANTHER" id="PTHR10612">
    <property type="entry name" value="APOLIPOPROTEIN D"/>
    <property type="match status" value="1"/>
</dbReference>
<proteinExistence type="inferred from homology"/>
<evidence type="ECO:0000256" key="3">
    <source>
        <dbReference type="PIRSR" id="PIRSR036893-52"/>
    </source>
</evidence>
<comment type="subunit">
    <text evidence="2">Homodimer.</text>
</comment>
<keyword evidence="2" id="KW-0446">Lipid-binding</keyword>
<name>A0A348WPU1_9GAMM</name>
<evidence type="ECO:0000256" key="2">
    <source>
        <dbReference type="PIRNR" id="PIRNR036893"/>
    </source>
</evidence>
<dbReference type="Gene3D" id="2.40.128.20">
    <property type="match status" value="1"/>
</dbReference>